<keyword evidence="4" id="KW-0862">Zinc</keyword>
<evidence type="ECO:0000256" key="6">
    <source>
        <dbReference type="PROSITE-ProRule" id="PRU00309"/>
    </source>
</evidence>
<dbReference type="SUPFAM" id="SSF57716">
    <property type="entry name" value="Glucocorticoid receptor-like (DNA-binding domain)"/>
    <property type="match status" value="1"/>
</dbReference>
<name>A0A653D7H2_CALMS</name>
<accession>A0A653D7H2</accession>
<proteinExistence type="predicted"/>
<evidence type="ECO:0000313" key="9">
    <source>
        <dbReference type="EMBL" id="VEN56055.1"/>
    </source>
</evidence>
<feature type="domain" description="THAP-type" evidence="8">
    <location>
        <begin position="1"/>
        <end position="91"/>
    </location>
</feature>
<dbReference type="Proteomes" id="UP000410492">
    <property type="component" value="Unassembled WGS sequence"/>
</dbReference>
<dbReference type="EMBL" id="CAACVG010010547">
    <property type="protein sequence ID" value="VEN56055.1"/>
    <property type="molecule type" value="Genomic_DNA"/>
</dbReference>
<sequence>MVARKWCFVPGCTNTSVRTPKKIFISLPKQISRRNAWFAAVKRDFKKVSSTSTLYCCEDHFNIEQDMENYLEYKLSKVKARMKDDVVPHIFACELDGVAAKASGHMARKGEFSELLCNQDADSEWQPNNDSSSEDIFSPSVAPENQKDKESKFQSAFVRKIEKSLRFCTGIPKEQMDFIANLVTKTSLETYLICLTFYKIKTNYAFERIAIDLGISGSHATALFVRSTLVLSEFMKQLVYWPSSKSMRKLLLEGFGTSFHNVQSIIDCLEIKIQKPSAAVHQSSTWSEYKQCNTIKYLISYTPDGFINFLSSGYGGSASDVAVLQDCGYLRVLPENCTVTVMIDRDFKQIENLLYTKKCTLVRFPSFANNSRIIYSTKRIVDRIQEFKILGPLSTIPSALIQILDNIVMISCAVINSQRRQNVSIVL</sequence>
<dbReference type="GO" id="GO:0003677">
    <property type="term" value="F:DNA binding"/>
    <property type="evidence" value="ECO:0007669"/>
    <property type="project" value="UniProtKB-UniRule"/>
</dbReference>
<evidence type="ECO:0000256" key="2">
    <source>
        <dbReference type="ARBA" id="ARBA00022723"/>
    </source>
</evidence>
<keyword evidence="2" id="KW-0479">Metal-binding</keyword>
<dbReference type="Pfam" id="PF05485">
    <property type="entry name" value="THAP"/>
    <property type="match status" value="1"/>
</dbReference>
<dbReference type="AlphaFoldDB" id="A0A653D7H2"/>
<evidence type="ECO:0000256" key="5">
    <source>
        <dbReference type="ARBA" id="ARBA00023125"/>
    </source>
</evidence>
<dbReference type="Pfam" id="PF13359">
    <property type="entry name" value="DDE_Tnp_4"/>
    <property type="match status" value="1"/>
</dbReference>
<comment type="cofactor">
    <cofactor evidence="1">
        <name>a divalent metal cation</name>
        <dbReference type="ChEBI" id="CHEBI:60240"/>
    </cofactor>
</comment>
<dbReference type="OrthoDB" id="7467139at2759"/>
<dbReference type="PANTHER" id="PTHR23080:SF144">
    <property type="entry name" value="SPINDLE AND KINETOCHORE ASSOCIATED COMPLEX SUBUNIT 3"/>
    <property type="match status" value="1"/>
</dbReference>
<reference evidence="9 10" key="1">
    <citation type="submission" date="2019-01" db="EMBL/GenBank/DDBJ databases">
        <authorList>
            <person name="Sayadi A."/>
        </authorList>
    </citation>
    <scope>NUCLEOTIDE SEQUENCE [LARGE SCALE GENOMIC DNA]</scope>
</reference>
<dbReference type="InterPro" id="IPR006612">
    <property type="entry name" value="THAP_Znf"/>
</dbReference>
<evidence type="ECO:0000256" key="3">
    <source>
        <dbReference type="ARBA" id="ARBA00022771"/>
    </source>
</evidence>
<evidence type="ECO:0000313" key="10">
    <source>
        <dbReference type="Proteomes" id="UP000410492"/>
    </source>
</evidence>
<evidence type="ECO:0000256" key="7">
    <source>
        <dbReference type="SAM" id="MobiDB-lite"/>
    </source>
</evidence>
<dbReference type="GO" id="GO:0008270">
    <property type="term" value="F:zinc ion binding"/>
    <property type="evidence" value="ECO:0007669"/>
    <property type="project" value="UniProtKB-KW"/>
</dbReference>
<dbReference type="PROSITE" id="PS50950">
    <property type="entry name" value="ZF_THAP"/>
    <property type="match status" value="1"/>
</dbReference>
<organism evidence="9 10">
    <name type="scientific">Callosobruchus maculatus</name>
    <name type="common">Southern cowpea weevil</name>
    <name type="synonym">Pulse bruchid</name>
    <dbReference type="NCBI Taxonomy" id="64391"/>
    <lineage>
        <taxon>Eukaryota</taxon>
        <taxon>Metazoa</taxon>
        <taxon>Ecdysozoa</taxon>
        <taxon>Arthropoda</taxon>
        <taxon>Hexapoda</taxon>
        <taxon>Insecta</taxon>
        <taxon>Pterygota</taxon>
        <taxon>Neoptera</taxon>
        <taxon>Endopterygota</taxon>
        <taxon>Coleoptera</taxon>
        <taxon>Polyphaga</taxon>
        <taxon>Cucujiformia</taxon>
        <taxon>Chrysomeloidea</taxon>
        <taxon>Chrysomelidae</taxon>
        <taxon>Bruchinae</taxon>
        <taxon>Bruchini</taxon>
        <taxon>Callosobruchus</taxon>
    </lineage>
</organism>
<dbReference type="PANTHER" id="PTHR23080">
    <property type="entry name" value="THAP DOMAIN PROTEIN"/>
    <property type="match status" value="1"/>
</dbReference>
<gene>
    <name evidence="9" type="ORF">CALMAC_LOCUS15059</name>
</gene>
<feature type="region of interest" description="Disordered" evidence="7">
    <location>
        <begin position="122"/>
        <end position="150"/>
    </location>
</feature>
<evidence type="ECO:0000256" key="4">
    <source>
        <dbReference type="ARBA" id="ARBA00022833"/>
    </source>
</evidence>
<dbReference type="SMART" id="SM00980">
    <property type="entry name" value="THAP"/>
    <property type="match status" value="1"/>
</dbReference>
<keyword evidence="3 6" id="KW-0863">Zinc-finger</keyword>
<evidence type="ECO:0000259" key="8">
    <source>
        <dbReference type="PROSITE" id="PS50950"/>
    </source>
</evidence>
<keyword evidence="10" id="KW-1185">Reference proteome</keyword>
<evidence type="ECO:0000256" key="1">
    <source>
        <dbReference type="ARBA" id="ARBA00001968"/>
    </source>
</evidence>
<keyword evidence="5 6" id="KW-0238">DNA-binding</keyword>
<protein>
    <recommendedName>
        <fullName evidence="8">THAP-type domain-containing protein</fullName>
    </recommendedName>
</protein>
<feature type="compositionally biased region" description="Polar residues" evidence="7">
    <location>
        <begin position="125"/>
        <end position="135"/>
    </location>
</feature>
<dbReference type="InterPro" id="IPR027806">
    <property type="entry name" value="HARBI1_dom"/>
</dbReference>